<feature type="region of interest" description="Disordered" evidence="10">
    <location>
        <begin position="392"/>
        <end position="423"/>
    </location>
</feature>
<dbReference type="InterPro" id="IPR007823">
    <property type="entry name" value="RRP8"/>
</dbReference>
<proteinExistence type="inferred from homology"/>
<dbReference type="STRING" id="329884.A0A4V5NHZ9"/>
<accession>A0A4V5NHZ9</accession>
<comment type="similarity">
    <text evidence="2 9">Belongs to the methyltransferase superfamily. RRP8 family.</text>
</comment>
<keyword evidence="3 9" id="KW-0698">rRNA processing</keyword>
<gene>
    <name evidence="11" type="ORF">B0A55_04802</name>
</gene>
<dbReference type="SUPFAM" id="SSF53335">
    <property type="entry name" value="S-adenosyl-L-methionine-dependent methyltransferases"/>
    <property type="match status" value="1"/>
</dbReference>
<keyword evidence="7 9" id="KW-0539">Nucleus</keyword>
<feature type="compositionally biased region" description="Low complexity" evidence="10">
    <location>
        <begin position="91"/>
        <end position="103"/>
    </location>
</feature>
<evidence type="ECO:0000256" key="7">
    <source>
        <dbReference type="ARBA" id="ARBA00023242"/>
    </source>
</evidence>
<dbReference type="GO" id="GO:0042273">
    <property type="term" value="P:ribosomal large subunit biogenesis"/>
    <property type="evidence" value="ECO:0007669"/>
    <property type="project" value="TreeGrafter"/>
</dbReference>
<name>A0A4V5NHZ9_9PEZI</name>
<evidence type="ECO:0000313" key="12">
    <source>
        <dbReference type="Proteomes" id="UP000309340"/>
    </source>
</evidence>
<feature type="region of interest" description="Disordered" evidence="10">
    <location>
        <begin position="1"/>
        <end position="177"/>
    </location>
</feature>
<comment type="function">
    <text evidence="9">S-adenosyl-L-methionine-dependent methyltransferase that specifically methylates the N(1) position of adenine in helix 25.1 in 25S rRNA. Required both for ribosomal 40S and 60S subunits biogenesis. Required for efficient pre-rRNA cleavage at site A2.</text>
</comment>
<dbReference type="AlphaFoldDB" id="A0A4V5NHZ9"/>
<dbReference type="InterPro" id="IPR042036">
    <property type="entry name" value="RRP8_N"/>
</dbReference>
<comment type="caution">
    <text evidence="11">The sequence shown here is derived from an EMBL/GenBank/DDBJ whole genome shotgun (WGS) entry which is preliminary data.</text>
</comment>
<dbReference type="FunFam" id="1.10.10.2150:FF:000001">
    <property type="entry name" value="Ribosomal RNA-processing protein 8"/>
    <property type="match status" value="1"/>
</dbReference>
<feature type="compositionally biased region" description="Basic and acidic residues" evidence="10">
    <location>
        <begin position="108"/>
        <end position="118"/>
    </location>
</feature>
<dbReference type="EC" id="2.1.1.-" evidence="9"/>
<evidence type="ECO:0000256" key="4">
    <source>
        <dbReference type="ARBA" id="ARBA00022603"/>
    </source>
</evidence>
<comment type="subcellular location">
    <subcellularLocation>
        <location evidence="1 9">Nucleus</location>
        <location evidence="1 9">Nucleolus</location>
    </subcellularLocation>
</comment>
<dbReference type="PANTHER" id="PTHR12787">
    <property type="entry name" value="RIBOSOMAL RNA-PROCESSING PROTEIN 8"/>
    <property type="match status" value="1"/>
</dbReference>
<dbReference type="EMBL" id="NAJQ01000206">
    <property type="protein sequence ID" value="TKA75019.1"/>
    <property type="molecule type" value="Genomic_DNA"/>
</dbReference>
<dbReference type="OrthoDB" id="10258825at2759"/>
<reference evidence="11 12" key="1">
    <citation type="submission" date="2017-03" db="EMBL/GenBank/DDBJ databases">
        <title>Genomes of endolithic fungi from Antarctica.</title>
        <authorList>
            <person name="Coleine C."/>
            <person name="Masonjones S."/>
            <person name="Stajich J.E."/>
        </authorList>
    </citation>
    <scope>NUCLEOTIDE SEQUENCE [LARGE SCALE GENOMIC DNA]</scope>
    <source>
        <strain evidence="11 12">CCFEE 5184</strain>
    </source>
</reference>
<evidence type="ECO:0000313" key="11">
    <source>
        <dbReference type="EMBL" id="TKA75019.1"/>
    </source>
</evidence>
<dbReference type="PANTHER" id="PTHR12787:SF0">
    <property type="entry name" value="RIBOSOMAL RNA-PROCESSING PROTEIN 8"/>
    <property type="match status" value="1"/>
</dbReference>
<evidence type="ECO:0000256" key="8">
    <source>
        <dbReference type="ARBA" id="ARBA00076672"/>
    </source>
</evidence>
<keyword evidence="6 9" id="KW-0949">S-adenosyl-L-methionine</keyword>
<dbReference type="CDD" id="cd02440">
    <property type="entry name" value="AdoMet_MTases"/>
    <property type="match status" value="1"/>
</dbReference>
<dbReference type="Gene3D" id="3.40.50.150">
    <property type="entry name" value="Vaccinia Virus protein VP39"/>
    <property type="match status" value="1"/>
</dbReference>
<evidence type="ECO:0000256" key="9">
    <source>
        <dbReference type="RuleBase" id="RU365074"/>
    </source>
</evidence>
<dbReference type="Proteomes" id="UP000309340">
    <property type="component" value="Unassembled WGS sequence"/>
</dbReference>
<keyword evidence="4 9" id="KW-0489">Methyltransferase</keyword>
<keyword evidence="5 9" id="KW-0808">Transferase</keyword>
<evidence type="ECO:0000256" key="5">
    <source>
        <dbReference type="ARBA" id="ARBA00022679"/>
    </source>
</evidence>
<evidence type="ECO:0000256" key="3">
    <source>
        <dbReference type="ARBA" id="ARBA00022552"/>
    </source>
</evidence>
<evidence type="ECO:0000256" key="2">
    <source>
        <dbReference type="ARBA" id="ARBA00006301"/>
    </source>
</evidence>
<feature type="region of interest" description="Disordered" evidence="10">
    <location>
        <begin position="257"/>
        <end position="279"/>
    </location>
</feature>
<evidence type="ECO:0000256" key="10">
    <source>
        <dbReference type="SAM" id="MobiDB-lite"/>
    </source>
</evidence>
<dbReference type="Pfam" id="PF05148">
    <property type="entry name" value="Methyltransf_8"/>
    <property type="match status" value="1"/>
</dbReference>
<keyword evidence="12" id="KW-1185">Reference proteome</keyword>
<dbReference type="GO" id="GO:0016433">
    <property type="term" value="F:rRNA (adenine) methyltransferase activity"/>
    <property type="evidence" value="ECO:0007669"/>
    <property type="project" value="TreeGrafter"/>
</dbReference>
<feature type="compositionally biased region" description="Low complexity" evidence="10">
    <location>
        <begin position="161"/>
        <end position="170"/>
    </location>
</feature>
<protein>
    <recommendedName>
        <fullName evidence="8 9">Ribosomal RNA-processing protein 8</fullName>
        <ecNumber evidence="9">2.1.1.-</ecNumber>
    </recommendedName>
</protein>
<evidence type="ECO:0000256" key="6">
    <source>
        <dbReference type="ARBA" id="ARBA00022691"/>
    </source>
</evidence>
<evidence type="ECO:0000256" key="1">
    <source>
        <dbReference type="ARBA" id="ARBA00004604"/>
    </source>
</evidence>
<dbReference type="InterPro" id="IPR029063">
    <property type="entry name" value="SAM-dependent_MTases_sf"/>
</dbReference>
<sequence>MFAVKGWSVDASALKAQVAPVVDSSGGSKEAARKDRKRKRGIGGPDKAPKEDVGTLWEQHIEGKDPVKPKSAERKEKKRRKTQDGPAEKNGQVVGVGTVTDGQGKPGRQKDTPEKRAVESAAIDASSAKPLKNKKKRKEKRSESGGARQKRDDMVDGAHQSSSVAASAPRSVPPLPTAAKLTPMQAAMRQKLVSARFRHLNQTSYTAPSATALELFDSNPEMFEDYHAGFRQQVDVWPENPLDNFILTIRSRGKIKPPSFKDKKGKKVPETNGHGTSEVQALPRTHGTAIIADLGCGDARLAQTLQDNGDTTKLNLKIHSYDLHSPSPLVTKADISKLPLADGSADVAIFCLALMGTNWVAFIEEAYRVLHWKGELWVAEIKSRFGRVGRTAGKPVEHSVGGRKKQAASQKAQATKQREDADVDEQTVLRTAVDGVEMKREETDVAAFVEVLKRRGFVLKDGEKSVDLGNKMFVKMEFLKAAAPTKGKGVVEAEQRMGEKAGLGKKKFVEKEMEEVETEDEAKVLKPCLYKIR</sequence>
<organism evidence="11 12">
    <name type="scientific">Friedmanniomyces simplex</name>
    <dbReference type="NCBI Taxonomy" id="329884"/>
    <lineage>
        <taxon>Eukaryota</taxon>
        <taxon>Fungi</taxon>
        <taxon>Dikarya</taxon>
        <taxon>Ascomycota</taxon>
        <taxon>Pezizomycotina</taxon>
        <taxon>Dothideomycetes</taxon>
        <taxon>Dothideomycetidae</taxon>
        <taxon>Mycosphaerellales</taxon>
        <taxon>Teratosphaeriaceae</taxon>
        <taxon>Friedmanniomyces</taxon>
    </lineage>
</organism>
<dbReference type="Gene3D" id="1.10.10.2150">
    <property type="entry name" value="Ribosomal RNA-processing protein 8, N-terminal domain"/>
    <property type="match status" value="1"/>
</dbReference>
<feature type="compositionally biased region" description="Basic and acidic residues" evidence="10">
    <location>
        <begin position="47"/>
        <end position="75"/>
    </location>
</feature>
<dbReference type="GO" id="GO:0005730">
    <property type="term" value="C:nucleolus"/>
    <property type="evidence" value="ECO:0007669"/>
    <property type="project" value="UniProtKB-SubCell"/>
</dbReference>